<feature type="transmembrane region" description="Helical" evidence="6">
    <location>
        <begin position="386"/>
        <end position="407"/>
    </location>
</feature>
<evidence type="ECO:0000256" key="3">
    <source>
        <dbReference type="ARBA" id="ARBA00022692"/>
    </source>
</evidence>
<evidence type="ECO:0000256" key="4">
    <source>
        <dbReference type="ARBA" id="ARBA00022989"/>
    </source>
</evidence>
<keyword evidence="5 6" id="KW-0472">Membrane</keyword>
<dbReference type="InterPro" id="IPR020846">
    <property type="entry name" value="MFS_dom"/>
</dbReference>
<sequence length="454" mass="47855">MSLPYPPGRVSTPAPAESNGLGYAYYVTIILLLAYTLSFVDRQILGLLVQPIKKDLQLSDWVFSIVHGFAFAIFYTFVGIFLGRLADRWNRRNLIVIGMAIWVVATAAGGYVTGFVSLFVARMFVGVGEAALSPAAYSMLADYFPPEAPRARHEHLHLGVYIGSATAFIVGGLVIQATSQAGEVVFPLLGSFKPWQAAFIFVALPGIPLVALMYTVREPVRRGLQAAGASARAAAAAGPAPDLSHVFRNKRAFLPLLLAPGITAMILRCHGLAAGHLHPPVGWTPGEIGPLRRHHPDFGIGGMLLSGLPGRLPHGTWQAGGLDRHLAGGHRRAHHHRPGAGLCAFAHGGPGGRGGHHLLPGHAGGAGAAHPAGGHANQLRGQVTSIYLLLINLIGLGLGPFLVAFFTDFVFHDEKLVGLSLGLVSALAALLSVLCLASAIGPYRRLVAAMEGRA</sequence>
<dbReference type="GO" id="GO:0022857">
    <property type="term" value="F:transmembrane transporter activity"/>
    <property type="evidence" value="ECO:0007669"/>
    <property type="project" value="InterPro"/>
</dbReference>
<dbReference type="PROSITE" id="PS50850">
    <property type="entry name" value="MFS"/>
    <property type="match status" value="1"/>
</dbReference>
<dbReference type="PANTHER" id="PTHR23505:SF79">
    <property type="entry name" value="PROTEIN SPINSTER"/>
    <property type="match status" value="1"/>
</dbReference>
<evidence type="ECO:0000256" key="1">
    <source>
        <dbReference type="ARBA" id="ARBA00004141"/>
    </source>
</evidence>
<proteinExistence type="predicted"/>
<reference evidence="8" key="1">
    <citation type="journal article" date="2001" name="FEMS Microbiol. Lett.">
        <title>The coenzyme A-dependent, non-beta-oxidation pathway and not direct deacetylation is the major route for ferulic acid degradation in Delftia acidovorans.</title>
        <authorList>
            <person name="Plaggenborg R."/>
            <person name="Steinbuchel A."/>
            <person name="Priefert H."/>
        </authorList>
    </citation>
    <scope>NUCLEOTIDE SEQUENCE</scope>
</reference>
<comment type="subcellular location">
    <subcellularLocation>
        <location evidence="1">Membrane</location>
        <topology evidence="1">Multi-pass membrane protein</topology>
    </subcellularLocation>
</comment>
<evidence type="ECO:0000256" key="5">
    <source>
        <dbReference type="ARBA" id="ARBA00023136"/>
    </source>
</evidence>
<keyword evidence="2" id="KW-0813">Transport</keyword>
<feature type="transmembrane region" description="Helical" evidence="6">
    <location>
        <begin position="419"/>
        <end position="443"/>
    </location>
</feature>
<evidence type="ECO:0000259" key="7">
    <source>
        <dbReference type="PROSITE" id="PS50850"/>
    </source>
</evidence>
<dbReference type="SUPFAM" id="SSF103473">
    <property type="entry name" value="MFS general substrate transporter"/>
    <property type="match status" value="1"/>
</dbReference>
<name>Q8VNW5_DELAC</name>
<dbReference type="InterPro" id="IPR044770">
    <property type="entry name" value="MFS_spinster-like"/>
</dbReference>
<dbReference type="Gene3D" id="1.20.1250.20">
    <property type="entry name" value="MFS general substrate transporter like domains"/>
    <property type="match status" value="1"/>
</dbReference>
<feature type="transmembrane region" description="Helical" evidence="6">
    <location>
        <begin position="61"/>
        <end position="82"/>
    </location>
</feature>
<feature type="transmembrane region" description="Helical" evidence="6">
    <location>
        <begin position="197"/>
        <end position="216"/>
    </location>
</feature>
<dbReference type="EMBL" id="AJ300832">
    <property type="protein sequence ID" value="CAC83623.1"/>
    <property type="molecule type" value="Genomic_DNA"/>
</dbReference>
<feature type="transmembrane region" description="Helical" evidence="6">
    <location>
        <begin position="94"/>
        <end position="120"/>
    </location>
</feature>
<dbReference type="InterPro" id="IPR036259">
    <property type="entry name" value="MFS_trans_sf"/>
</dbReference>
<keyword evidence="4 6" id="KW-1133">Transmembrane helix</keyword>
<accession>Q8VNW5</accession>
<protein>
    <submittedName>
        <fullName evidence="8">Putative permease</fullName>
    </submittedName>
</protein>
<dbReference type="PANTHER" id="PTHR23505">
    <property type="entry name" value="SPINSTER"/>
    <property type="match status" value="1"/>
</dbReference>
<organism evidence="8">
    <name type="scientific">Delftia acidovorans</name>
    <name type="common">Pseudomonas acidovorans</name>
    <name type="synonym">Comamonas acidovorans</name>
    <dbReference type="NCBI Taxonomy" id="80866"/>
    <lineage>
        <taxon>Bacteria</taxon>
        <taxon>Pseudomonadati</taxon>
        <taxon>Pseudomonadota</taxon>
        <taxon>Betaproteobacteria</taxon>
        <taxon>Burkholderiales</taxon>
        <taxon>Comamonadaceae</taxon>
        <taxon>Delftia</taxon>
    </lineage>
</organism>
<feature type="domain" description="Major facilitator superfamily (MFS) profile" evidence="7">
    <location>
        <begin position="27"/>
        <end position="454"/>
    </location>
</feature>
<keyword evidence="3 6" id="KW-0812">Transmembrane</keyword>
<dbReference type="InterPro" id="IPR011701">
    <property type="entry name" value="MFS"/>
</dbReference>
<feature type="transmembrane region" description="Helical" evidence="6">
    <location>
        <begin position="20"/>
        <end position="40"/>
    </location>
</feature>
<evidence type="ECO:0000256" key="2">
    <source>
        <dbReference type="ARBA" id="ARBA00022448"/>
    </source>
</evidence>
<feature type="transmembrane region" description="Helical" evidence="6">
    <location>
        <begin position="158"/>
        <end position="177"/>
    </location>
</feature>
<evidence type="ECO:0000313" key="8">
    <source>
        <dbReference type="EMBL" id="CAC83623.1"/>
    </source>
</evidence>
<dbReference type="AlphaFoldDB" id="Q8VNW5"/>
<dbReference type="Pfam" id="PF07690">
    <property type="entry name" value="MFS_1"/>
    <property type="match status" value="1"/>
</dbReference>
<evidence type="ECO:0000256" key="6">
    <source>
        <dbReference type="SAM" id="Phobius"/>
    </source>
</evidence>
<dbReference type="GO" id="GO:0016020">
    <property type="term" value="C:membrane"/>
    <property type="evidence" value="ECO:0007669"/>
    <property type="project" value="UniProtKB-SubCell"/>
</dbReference>